<dbReference type="SUPFAM" id="SSF53850">
    <property type="entry name" value="Periplasmic binding protein-like II"/>
    <property type="match status" value="1"/>
</dbReference>
<accession>A0A939BQY9</accession>
<protein>
    <submittedName>
        <fullName evidence="4">MarR-like DNA-binding transcriptional regulator SgrR of sgrS sRNA</fullName>
    </submittedName>
</protein>
<evidence type="ECO:0000259" key="2">
    <source>
        <dbReference type="Pfam" id="PF00496"/>
    </source>
</evidence>
<gene>
    <name evidence="4" type="ORF">JOD01_000504</name>
</gene>
<dbReference type="GO" id="GO:1904680">
    <property type="term" value="F:peptide transmembrane transporter activity"/>
    <property type="evidence" value="ECO:0007669"/>
    <property type="project" value="TreeGrafter"/>
</dbReference>
<keyword evidence="1 4" id="KW-0238">DNA-binding</keyword>
<feature type="domain" description="Transcriptional regulator SgrR N-terminal HTH" evidence="3">
    <location>
        <begin position="6"/>
        <end position="107"/>
    </location>
</feature>
<dbReference type="InterPro" id="IPR025370">
    <property type="entry name" value="SgrR_HTH_N"/>
</dbReference>
<keyword evidence="5" id="KW-1185">Reference proteome</keyword>
<evidence type="ECO:0000313" key="5">
    <source>
        <dbReference type="Proteomes" id="UP000717624"/>
    </source>
</evidence>
<comment type="caution">
    <text evidence="4">The sequence shown here is derived from an EMBL/GenBank/DDBJ whole genome shotgun (WGS) entry which is preliminary data.</text>
</comment>
<sequence>MRVLDDYLLLRKAFCHIPVDQPFQVAMQELADALYCSSRNAKLLLMKMMELQWIRFASGKGRGHMSLLTFCMDADELLLAQCKKYAENGRLEAAFVLLNRYANQHSSLKTTFLYWLTQYFGYQVADQAEAYRETLKLPIFRPIHTLDPAMAFYALDAHLISQIFNTLLEYDHETDKFLPGIAHAWEANGAKTEWTFYLRKGIRFHHGRELTAADVIHSLRRLRNSPHKWLTNAIEEMTLLSNYLVRIQLNKPHSLFLHYLSYVPASIVPADLYSLSVDAELVQPVGSGAYRVAKRTSGQCVLTAYDHYFQGRAHIDEIELLQVPEDCGEMLLGKEPNLLLIRTGEERTTMPKTWEGRNGIFGATLCTFNLNKPGILQNRSFRQAMSKLLDRHQLVTELAGPSISPAYAFHPETKHAAADNAESKQMGQCLLQQSGYGGETLHLYTYHRHAPDARWLQREYEKQGIRLEIHIVPWIEMMRKELVEQADLILFEALLAEGIVRMIEYFQSSFSFIRQHADKSLLAFADHCIAALLQESEPAIREAKLQILEEKISEEQAFLFLAYKTVDSLSHPSLKNVKLHPRGWVDFQKLWFQPQFDK</sequence>
<proteinExistence type="predicted"/>
<dbReference type="Pfam" id="PF12793">
    <property type="entry name" value="SgrR_N"/>
    <property type="match status" value="1"/>
</dbReference>
<dbReference type="EMBL" id="JAFBEB010000001">
    <property type="protein sequence ID" value="MBM7588918.1"/>
    <property type="molecule type" value="Genomic_DNA"/>
</dbReference>
<evidence type="ECO:0000313" key="4">
    <source>
        <dbReference type="EMBL" id="MBM7588918.1"/>
    </source>
</evidence>
<dbReference type="PANTHER" id="PTHR30290">
    <property type="entry name" value="PERIPLASMIC BINDING COMPONENT OF ABC TRANSPORTER"/>
    <property type="match status" value="1"/>
</dbReference>
<dbReference type="GO" id="GO:0003677">
    <property type="term" value="F:DNA binding"/>
    <property type="evidence" value="ECO:0007669"/>
    <property type="project" value="UniProtKB-KW"/>
</dbReference>
<reference evidence="4" key="1">
    <citation type="submission" date="2021-01" db="EMBL/GenBank/DDBJ databases">
        <title>Genomic Encyclopedia of Type Strains, Phase IV (KMG-IV): sequencing the most valuable type-strain genomes for metagenomic binning, comparative biology and taxonomic classification.</title>
        <authorList>
            <person name="Goeker M."/>
        </authorList>
    </citation>
    <scope>NUCLEOTIDE SEQUENCE</scope>
    <source>
        <strain evidence="4">DSM 25523</strain>
    </source>
</reference>
<dbReference type="InterPro" id="IPR000914">
    <property type="entry name" value="SBP_5_dom"/>
</dbReference>
<dbReference type="Pfam" id="PF00496">
    <property type="entry name" value="SBP_bac_5"/>
    <property type="match status" value="1"/>
</dbReference>
<dbReference type="Proteomes" id="UP000717624">
    <property type="component" value="Unassembled WGS sequence"/>
</dbReference>
<dbReference type="Gene3D" id="3.10.105.10">
    <property type="entry name" value="Dipeptide-binding Protein, Domain 3"/>
    <property type="match status" value="1"/>
</dbReference>
<dbReference type="GO" id="GO:0015833">
    <property type="term" value="P:peptide transport"/>
    <property type="evidence" value="ECO:0007669"/>
    <property type="project" value="TreeGrafter"/>
</dbReference>
<feature type="domain" description="Solute-binding protein family 5" evidence="2">
    <location>
        <begin position="177"/>
        <end position="476"/>
    </location>
</feature>
<dbReference type="Gene3D" id="3.40.190.10">
    <property type="entry name" value="Periplasmic binding protein-like II"/>
    <property type="match status" value="1"/>
</dbReference>
<name>A0A939BQY9_9BACL</name>
<dbReference type="InterPro" id="IPR039424">
    <property type="entry name" value="SBP_5"/>
</dbReference>
<evidence type="ECO:0000256" key="1">
    <source>
        <dbReference type="ARBA" id="ARBA00023125"/>
    </source>
</evidence>
<dbReference type="AlphaFoldDB" id="A0A939BQY9"/>
<organism evidence="4 5">
    <name type="scientific">Brevibacillus fulvus</name>
    <dbReference type="NCBI Taxonomy" id="1125967"/>
    <lineage>
        <taxon>Bacteria</taxon>
        <taxon>Bacillati</taxon>
        <taxon>Bacillota</taxon>
        <taxon>Bacilli</taxon>
        <taxon>Bacillales</taxon>
        <taxon>Paenibacillaceae</taxon>
        <taxon>Brevibacillus</taxon>
    </lineage>
</organism>
<evidence type="ECO:0000259" key="3">
    <source>
        <dbReference type="Pfam" id="PF12793"/>
    </source>
</evidence>
<dbReference type="RefSeq" id="WP_204516634.1">
    <property type="nucleotide sequence ID" value="NZ_BAABIN010000009.1"/>
</dbReference>
<dbReference type="PANTHER" id="PTHR30290:SF72">
    <property type="entry name" value="HTH-TYPE TRANSCRIPTIONAL REGULATOR SGRR"/>
    <property type="match status" value="1"/>
</dbReference>